<dbReference type="AlphaFoldDB" id="A0ABD2ZZ38"/>
<protein>
    <submittedName>
        <fullName evidence="2">Uncharacterized protein</fullName>
    </submittedName>
</protein>
<dbReference type="EMBL" id="JBJUIK010000006">
    <property type="protein sequence ID" value="KAL3524729.1"/>
    <property type="molecule type" value="Genomic_DNA"/>
</dbReference>
<dbReference type="Proteomes" id="UP001630127">
    <property type="component" value="Unassembled WGS sequence"/>
</dbReference>
<dbReference type="PANTHER" id="PTHR47481:SF5">
    <property type="entry name" value="RIBONUCLEASE H-LIKE DOMAIN, GAG-PRE-INTEGRASE DOMAIN, GAG-POLYPEPTIDE OF LTR COPIA-TYPE-RELATED"/>
    <property type="match status" value="1"/>
</dbReference>
<evidence type="ECO:0000256" key="1">
    <source>
        <dbReference type="SAM" id="MobiDB-lite"/>
    </source>
</evidence>
<dbReference type="PANTHER" id="PTHR47481">
    <property type="match status" value="1"/>
</dbReference>
<sequence length="332" mass="36099">MPNLIHQLTIKLTSNNFLIRKTQLLPLLKGSGLACHLDNSVSPPPQLDSSNQINPAFTQWEQLVQAYDSGSKSQIHELKYHLHSFCRDNDSIPIYVQNAKSISDQLAALQSPVSDDDLVEYVLDGLGPAYSPFVSGLEARLHFINFDDLYGLLLSNEHQLAKDDTNVSGSSILPSALVAFKQISASRADLDNLHQYQGLEKVVVCNGFTLPIAHTDLHARIHLSKMAVLYESTTILLRQVFPAAVTPLVPSSVNQSSTPTILSLPVVPLPNLTPSTSPTSSPTVELSPSTSPSPSSGFVLLSSPPAWQQRMVMNAQTGKLNPIHPRSMNANV</sequence>
<organism evidence="2 3">
    <name type="scientific">Cinchona calisaya</name>
    <dbReference type="NCBI Taxonomy" id="153742"/>
    <lineage>
        <taxon>Eukaryota</taxon>
        <taxon>Viridiplantae</taxon>
        <taxon>Streptophyta</taxon>
        <taxon>Embryophyta</taxon>
        <taxon>Tracheophyta</taxon>
        <taxon>Spermatophyta</taxon>
        <taxon>Magnoliopsida</taxon>
        <taxon>eudicotyledons</taxon>
        <taxon>Gunneridae</taxon>
        <taxon>Pentapetalae</taxon>
        <taxon>asterids</taxon>
        <taxon>lamiids</taxon>
        <taxon>Gentianales</taxon>
        <taxon>Rubiaceae</taxon>
        <taxon>Cinchonoideae</taxon>
        <taxon>Cinchoneae</taxon>
        <taxon>Cinchona</taxon>
    </lineage>
</organism>
<evidence type="ECO:0000313" key="2">
    <source>
        <dbReference type="EMBL" id="KAL3524729.1"/>
    </source>
</evidence>
<name>A0ABD2ZZ38_9GENT</name>
<accession>A0ABD2ZZ38</accession>
<gene>
    <name evidence="2" type="ORF">ACH5RR_013101</name>
</gene>
<comment type="caution">
    <text evidence="2">The sequence shown here is derived from an EMBL/GenBank/DDBJ whole genome shotgun (WGS) entry which is preliminary data.</text>
</comment>
<keyword evidence="3" id="KW-1185">Reference proteome</keyword>
<reference evidence="2 3" key="1">
    <citation type="submission" date="2024-11" db="EMBL/GenBank/DDBJ databases">
        <title>A near-complete genome assembly of Cinchona calisaya.</title>
        <authorList>
            <person name="Lian D.C."/>
            <person name="Zhao X.W."/>
            <person name="Wei L."/>
        </authorList>
    </citation>
    <scope>NUCLEOTIDE SEQUENCE [LARGE SCALE GENOMIC DNA]</scope>
    <source>
        <tissue evidence="2">Nenye</tissue>
    </source>
</reference>
<feature type="compositionally biased region" description="Low complexity" evidence="1">
    <location>
        <begin position="273"/>
        <end position="296"/>
    </location>
</feature>
<evidence type="ECO:0000313" key="3">
    <source>
        <dbReference type="Proteomes" id="UP001630127"/>
    </source>
</evidence>
<feature type="region of interest" description="Disordered" evidence="1">
    <location>
        <begin position="273"/>
        <end position="298"/>
    </location>
</feature>
<dbReference type="Pfam" id="PF14223">
    <property type="entry name" value="Retrotran_gag_2"/>
    <property type="match status" value="1"/>
</dbReference>
<proteinExistence type="predicted"/>